<gene>
    <name evidence="3" type="ORF">BAOM_3266</name>
</gene>
<name>A0A3Q9RPP4_9BACI</name>
<evidence type="ECO:0000259" key="1">
    <source>
        <dbReference type="Pfam" id="PF13786"/>
    </source>
</evidence>
<dbReference type="InterPro" id="IPR025436">
    <property type="entry name" value="DUF4179"/>
</dbReference>
<dbReference type="AlphaFoldDB" id="A0A3Q9RPP4"/>
<dbReference type="Proteomes" id="UP000283095">
    <property type="component" value="Chromosome"/>
</dbReference>
<evidence type="ECO:0000313" key="4">
    <source>
        <dbReference type="Proteomes" id="UP000283095"/>
    </source>
</evidence>
<sequence>MNDYKKLVDINIDEIEPVEVSEFEKKRVKQYVLGTKKKIKAYKYIAVAVTITIGATIATSFAVPSLASQIPIINNIMGYFIDENSYNSNFAEVATDISQVQSSNGVSVMIEDAVYDGSSITVSYAIETNKDLGTNPYMSASFDVKGAEGMGATGTIEKVRETTYVGTEKITPHFNGNKPDNIEISWEPEAFVNMETNESVTGDWHFAFEVQSLENKKEVVNQSVTDHGVSVVISSYETNDLSTVIQYEQFVDEHILDEWPEVTVEIKNVQDNLGNSYSVDGNGGTSRDNGLSFEWSSTIKSIDPNAKTLTIVPVIYFSLGSGKGLETKEMDPIRIDLK</sequence>
<organism evidence="3 4">
    <name type="scientific">Peribacillus asahii</name>
    <dbReference type="NCBI Taxonomy" id="228899"/>
    <lineage>
        <taxon>Bacteria</taxon>
        <taxon>Bacillati</taxon>
        <taxon>Bacillota</taxon>
        <taxon>Bacilli</taxon>
        <taxon>Bacillales</taxon>
        <taxon>Bacillaceae</taxon>
        <taxon>Peribacillus</taxon>
    </lineage>
</organism>
<proteinExistence type="predicted"/>
<dbReference type="KEGG" id="pasa:BAOM_3266"/>
<dbReference type="OrthoDB" id="2541898at2"/>
<dbReference type="Gene3D" id="2.60.40.1630">
    <property type="entry name" value="bacillus anthracis domain"/>
    <property type="match status" value="1"/>
</dbReference>
<reference evidence="3 4" key="1">
    <citation type="submission" date="2018-01" db="EMBL/GenBank/DDBJ databases">
        <title>Bacillus asahii Genome sequencing and assembly.</title>
        <authorList>
            <person name="Jiang H."/>
            <person name="Feng Y."/>
            <person name="Zhao F."/>
            <person name="Lin X."/>
        </authorList>
    </citation>
    <scope>NUCLEOTIDE SEQUENCE [LARGE SCALE GENOMIC DNA]</scope>
    <source>
        <strain evidence="3 4">OM18</strain>
    </source>
</reference>
<dbReference type="RefSeq" id="WP_127760971.1">
    <property type="nucleotide sequence ID" value="NZ_CP026095.1"/>
</dbReference>
<evidence type="ECO:0000313" key="3">
    <source>
        <dbReference type="EMBL" id="AZV43875.1"/>
    </source>
</evidence>
<feature type="domain" description="DUF4179" evidence="1">
    <location>
        <begin position="38"/>
        <end position="127"/>
    </location>
</feature>
<dbReference type="Pfam" id="PF13786">
    <property type="entry name" value="DUF4179"/>
    <property type="match status" value="1"/>
</dbReference>
<protein>
    <submittedName>
        <fullName evidence="3">Uncharacterized protein</fullName>
    </submittedName>
</protein>
<accession>A0A3Q9RPP4</accession>
<dbReference type="Gene3D" id="2.60.40.1640">
    <property type="entry name" value="Conserved domain protein"/>
    <property type="match status" value="1"/>
</dbReference>
<dbReference type="InterPro" id="IPR040680">
    <property type="entry name" value="DUF5643"/>
</dbReference>
<dbReference type="Pfam" id="PF18705">
    <property type="entry name" value="DUF5643"/>
    <property type="match status" value="1"/>
</dbReference>
<feature type="domain" description="DUF5643" evidence="2">
    <location>
        <begin position="219"/>
        <end position="335"/>
    </location>
</feature>
<evidence type="ECO:0000259" key="2">
    <source>
        <dbReference type="Pfam" id="PF18705"/>
    </source>
</evidence>
<dbReference type="EMBL" id="CP026095">
    <property type="protein sequence ID" value="AZV43875.1"/>
    <property type="molecule type" value="Genomic_DNA"/>
</dbReference>